<evidence type="ECO:0000256" key="1">
    <source>
        <dbReference type="SAM" id="MobiDB-lite"/>
    </source>
</evidence>
<accession>A0A8K0UJ27</accession>
<dbReference type="SMART" id="SM00233">
    <property type="entry name" value="PH"/>
    <property type="match status" value="1"/>
</dbReference>
<feature type="compositionally biased region" description="Acidic residues" evidence="1">
    <location>
        <begin position="953"/>
        <end position="963"/>
    </location>
</feature>
<protein>
    <recommendedName>
        <fullName evidence="2">PH domain-containing protein</fullName>
    </recommendedName>
</protein>
<dbReference type="Proteomes" id="UP000813824">
    <property type="component" value="Unassembled WGS sequence"/>
</dbReference>
<feature type="compositionally biased region" description="Low complexity" evidence="1">
    <location>
        <begin position="118"/>
        <end position="133"/>
    </location>
</feature>
<feature type="region of interest" description="Disordered" evidence="1">
    <location>
        <begin position="576"/>
        <end position="1357"/>
    </location>
</feature>
<feature type="compositionally biased region" description="Low complexity" evidence="1">
    <location>
        <begin position="895"/>
        <end position="907"/>
    </location>
</feature>
<dbReference type="Gene3D" id="2.30.29.30">
    <property type="entry name" value="Pleckstrin-homology domain (PH domain)/Phosphotyrosine-binding domain (PTB)"/>
    <property type="match status" value="1"/>
</dbReference>
<name>A0A8K0UJ27_9AGAR</name>
<feature type="compositionally biased region" description="Basic and acidic residues" evidence="1">
    <location>
        <begin position="908"/>
        <end position="917"/>
    </location>
</feature>
<feature type="compositionally biased region" description="Low complexity" evidence="1">
    <location>
        <begin position="805"/>
        <end position="814"/>
    </location>
</feature>
<feature type="compositionally biased region" description="Low complexity" evidence="1">
    <location>
        <begin position="1280"/>
        <end position="1295"/>
    </location>
</feature>
<feature type="compositionally biased region" description="Pro residues" evidence="1">
    <location>
        <begin position="134"/>
        <end position="143"/>
    </location>
</feature>
<feature type="compositionally biased region" description="Low complexity" evidence="1">
    <location>
        <begin position="693"/>
        <end position="706"/>
    </location>
</feature>
<feature type="compositionally biased region" description="Polar residues" evidence="1">
    <location>
        <begin position="375"/>
        <end position="391"/>
    </location>
</feature>
<feature type="compositionally biased region" description="Polar residues" evidence="1">
    <location>
        <begin position="862"/>
        <end position="877"/>
    </location>
</feature>
<reference evidence="3" key="1">
    <citation type="journal article" date="2021" name="New Phytol.">
        <title>Evolutionary innovations through gain and loss of genes in the ectomycorrhizal Boletales.</title>
        <authorList>
            <person name="Wu G."/>
            <person name="Miyauchi S."/>
            <person name="Morin E."/>
            <person name="Kuo A."/>
            <person name="Drula E."/>
            <person name="Varga T."/>
            <person name="Kohler A."/>
            <person name="Feng B."/>
            <person name="Cao Y."/>
            <person name="Lipzen A."/>
            <person name="Daum C."/>
            <person name="Hundley H."/>
            <person name="Pangilinan J."/>
            <person name="Johnson J."/>
            <person name="Barry K."/>
            <person name="LaButti K."/>
            <person name="Ng V."/>
            <person name="Ahrendt S."/>
            <person name="Min B."/>
            <person name="Choi I.G."/>
            <person name="Park H."/>
            <person name="Plett J.M."/>
            <person name="Magnuson J."/>
            <person name="Spatafora J.W."/>
            <person name="Nagy L.G."/>
            <person name="Henrissat B."/>
            <person name="Grigoriev I.V."/>
            <person name="Yang Z.L."/>
            <person name="Xu J."/>
            <person name="Martin F.M."/>
        </authorList>
    </citation>
    <scope>NUCLEOTIDE SEQUENCE</scope>
    <source>
        <strain evidence="3">KKN 215</strain>
    </source>
</reference>
<evidence type="ECO:0000259" key="2">
    <source>
        <dbReference type="PROSITE" id="PS50003"/>
    </source>
</evidence>
<keyword evidence="4" id="KW-1185">Reference proteome</keyword>
<dbReference type="InterPro" id="IPR001849">
    <property type="entry name" value="PH_domain"/>
</dbReference>
<feature type="compositionally biased region" description="Polar residues" evidence="1">
    <location>
        <begin position="1260"/>
        <end position="1270"/>
    </location>
</feature>
<dbReference type="Pfam" id="PF25381">
    <property type="entry name" value="PH_26"/>
    <property type="match status" value="1"/>
</dbReference>
<organism evidence="3 4">
    <name type="scientific">Cristinia sonorae</name>
    <dbReference type="NCBI Taxonomy" id="1940300"/>
    <lineage>
        <taxon>Eukaryota</taxon>
        <taxon>Fungi</taxon>
        <taxon>Dikarya</taxon>
        <taxon>Basidiomycota</taxon>
        <taxon>Agaricomycotina</taxon>
        <taxon>Agaricomycetes</taxon>
        <taxon>Agaricomycetidae</taxon>
        <taxon>Agaricales</taxon>
        <taxon>Pleurotineae</taxon>
        <taxon>Stephanosporaceae</taxon>
        <taxon>Cristinia</taxon>
    </lineage>
</organism>
<feature type="compositionally biased region" description="Polar residues" evidence="1">
    <location>
        <begin position="656"/>
        <end position="674"/>
    </location>
</feature>
<feature type="region of interest" description="Disordered" evidence="1">
    <location>
        <begin position="1"/>
        <end position="162"/>
    </location>
</feature>
<feature type="compositionally biased region" description="Polar residues" evidence="1">
    <location>
        <begin position="837"/>
        <end position="855"/>
    </location>
</feature>
<feature type="compositionally biased region" description="Polar residues" evidence="1">
    <location>
        <begin position="576"/>
        <end position="585"/>
    </location>
</feature>
<dbReference type="OrthoDB" id="5563754at2759"/>
<feature type="region of interest" description="Disordered" evidence="1">
    <location>
        <begin position="375"/>
        <end position="395"/>
    </location>
</feature>
<feature type="compositionally biased region" description="Basic and acidic residues" evidence="1">
    <location>
        <begin position="1092"/>
        <end position="1103"/>
    </location>
</feature>
<dbReference type="EMBL" id="JAEVFJ010000031">
    <property type="protein sequence ID" value="KAH8092648.1"/>
    <property type="molecule type" value="Genomic_DNA"/>
</dbReference>
<feature type="compositionally biased region" description="Low complexity" evidence="1">
    <location>
        <begin position="1071"/>
        <end position="1088"/>
    </location>
</feature>
<dbReference type="InterPro" id="IPR058155">
    <property type="entry name" value="Skg3/CAF120-like_PH"/>
</dbReference>
<dbReference type="Pfam" id="PF00169">
    <property type="entry name" value="PH"/>
    <property type="match status" value="1"/>
</dbReference>
<feature type="compositionally biased region" description="Polar residues" evidence="1">
    <location>
        <begin position="73"/>
        <end position="82"/>
    </location>
</feature>
<feature type="compositionally biased region" description="Pro residues" evidence="1">
    <location>
        <begin position="1155"/>
        <end position="1168"/>
    </location>
</feature>
<dbReference type="SUPFAM" id="SSF50729">
    <property type="entry name" value="PH domain-like"/>
    <property type="match status" value="1"/>
</dbReference>
<comment type="caution">
    <text evidence="3">The sequence shown here is derived from an EMBL/GenBank/DDBJ whole genome shotgun (WGS) entry which is preliminary data.</text>
</comment>
<feature type="compositionally biased region" description="Low complexity" evidence="1">
    <location>
        <begin position="878"/>
        <end position="887"/>
    </location>
</feature>
<feature type="compositionally biased region" description="Acidic residues" evidence="1">
    <location>
        <begin position="1230"/>
        <end position="1252"/>
    </location>
</feature>
<feature type="compositionally biased region" description="Polar residues" evidence="1">
    <location>
        <begin position="1011"/>
        <end position="1024"/>
    </location>
</feature>
<feature type="compositionally biased region" description="Polar residues" evidence="1">
    <location>
        <begin position="1171"/>
        <end position="1183"/>
    </location>
</feature>
<feature type="compositionally biased region" description="Polar residues" evidence="1">
    <location>
        <begin position="752"/>
        <end position="762"/>
    </location>
</feature>
<feature type="domain" description="PH" evidence="2">
    <location>
        <begin position="179"/>
        <end position="314"/>
    </location>
</feature>
<sequence length="1357" mass="146169">MASISSNSWDARSESFASPAQLQHWQHPNEFGQSPPTRPSPLSSFPPLSPQQQQPPDMRRTVSGQPAAPPPQSHTRTISSFSLFGRKSQPMEATSPPPTSHKQSASVPEFPKPPNVLSRRPSNTPSPSNTNGNTPPPPQPQPQRQPSANPSTGTPANPTPQLHPEIRSIVQLTAAHTRKVYFSGPMVRKVEYQPDGQKPSKDEGWRNVWCQLGGTTLSLWDMKEIEEASKQGRQVPPSYINVTDAFVVVVGNLTTPAPGAPDSTRAYGPVAPGPTETYPNVFSVNTAGLNLLLFSCPSTQALISWVSALRLAAWEKSRLEEMYTAHLIRVMLNDGRETRTPLVRGKMEGWVRIRIAGQTDWKLLWMVISAGVTVQESGSPAPSDNRPTSPSAPRKNRLSQLFSRDHVPTQSTQAGVPSKAQIQVFASPKPKDKKKALLTMQDITQAFAVYPERPELISRSTLIKLEGKFGDEEMAASMRDKEAWLLAMPELEANNTRASEMLKWLIAVHDAFGLYGRPQIYSWDPRDPDSTMFAYPIGPTRDLLFLDRELAETLDPREVQTSAIRRQLRSILWQRMNGSNGSPSEKAQPPIPLEGQPPKIPPLSDIQSRSEQPVASGSRLPSQSPSGAPQISMQIPSLDFDHPSERVPESLPEPPTQSQARSLTPITEASNQPESRSRSSDTAPGLGRSAGHSPAASQPSNSPPLSEESRREQDGASGARVITSPSPSTADSRPFGYRPSEEPHFVVASRPASKQGQYSSPRIPTVAPGSDVDHAANVQLPMSPRNEQPFSPTTAPQPTSPSPKPASVSPPASSQYSQKSLSPPPPVHTPRAPSPPSSVLTSPHSPVSKRFSISTLPYPGSVRSQPFAIQQSVSSDTPSSPAVSYADPVPPPSPAHSSLSSSMQPPAQRREVRREPSEENVLGKEAGALYYMRHIEGDAPPITGPRRLPPPTTDDEEEDEEGSTDSPSLYTPPATSSVNPLNIRKSPSPPPFPPSKASSINVYPGARRGSVDTQGAVTSPTSSILGGARTQDAPSRFGSVAKPGGARARAGSKIASAGTPDQAANTRRGEQQTFQQQPPPSTSFSSSSNSDYGDKKTQEKHDTMPIQQDHSELSYAYDNEPQHGYDDAADAMAALKLLEQDEVPAPQRKTTLPTSPRPAPPAASPSPKPSENSLQSTQQRSSFAPSKSAAERKAKSQAQQAAHHAAVHKPGRANGNKKGRAREAGAWGESSDEEEEEEEDEEDDDEADSDEDLPPRHRAQQQQAMGSPNSAGRAGYSTAPSMQSMPPQQGMSQDMGGYGRRGRELPQVPSHLQGLHGSTIRSPYVVPQRASETSSIASLTDDASPGREHAASPPTTA</sequence>
<feature type="compositionally biased region" description="Polar residues" evidence="1">
    <location>
        <begin position="605"/>
        <end position="635"/>
    </location>
</feature>
<feature type="compositionally biased region" description="Pro residues" evidence="1">
    <location>
        <begin position="822"/>
        <end position="836"/>
    </location>
</feature>
<gene>
    <name evidence="3" type="ORF">BXZ70DRAFT_450241</name>
</gene>
<feature type="compositionally biased region" description="Basic and acidic residues" evidence="1">
    <location>
        <begin position="639"/>
        <end position="648"/>
    </location>
</feature>
<feature type="compositionally biased region" description="Basic residues" evidence="1">
    <location>
        <begin position="1205"/>
        <end position="1220"/>
    </location>
</feature>
<feature type="compositionally biased region" description="Low complexity" evidence="1">
    <location>
        <begin position="40"/>
        <end position="56"/>
    </location>
</feature>
<evidence type="ECO:0000313" key="3">
    <source>
        <dbReference type="EMBL" id="KAH8092648.1"/>
    </source>
</evidence>
<proteinExistence type="predicted"/>
<feature type="compositionally biased region" description="Low complexity" evidence="1">
    <location>
        <begin position="788"/>
        <end position="797"/>
    </location>
</feature>
<feature type="compositionally biased region" description="Polar residues" evidence="1">
    <location>
        <begin position="1"/>
        <end position="26"/>
    </location>
</feature>
<evidence type="ECO:0000313" key="4">
    <source>
        <dbReference type="Proteomes" id="UP000813824"/>
    </source>
</evidence>
<dbReference type="InterPro" id="IPR011993">
    <property type="entry name" value="PH-like_dom_sf"/>
</dbReference>
<dbReference type="PROSITE" id="PS50003">
    <property type="entry name" value="PH_DOMAIN"/>
    <property type="match status" value="1"/>
</dbReference>